<evidence type="ECO:0008006" key="5">
    <source>
        <dbReference type="Google" id="ProtNLM"/>
    </source>
</evidence>
<name>H5X248_9PSEU</name>
<gene>
    <name evidence="3" type="ORF">SacmaDRAFT_5008</name>
</gene>
<keyword evidence="4" id="KW-1185">Reference proteome</keyword>
<feature type="chain" id="PRO_5039198391" description="Lipoprotein" evidence="2">
    <location>
        <begin position="23"/>
        <end position="210"/>
    </location>
</feature>
<reference evidence="3 4" key="1">
    <citation type="journal article" date="2012" name="Stand. Genomic Sci.">
        <title>Genome sequence of the ocean sediment bacterium Saccharomonospora marina type strain (XMU15(T)).</title>
        <authorList>
            <person name="Klenk H.P."/>
            <person name="Lu M."/>
            <person name="Lucas S."/>
            <person name="Lapidus A."/>
            <person name="Copeland A."/>
            <person name="Pitluck S."/>
            <person name="Goodwin L.A."/>
            <person name="Han C."/>
            <person name="Tapia R."/>
            <person name="Brambilla E.M."/>
            <person name="Potter G."/>
            <person name="Land M."/>
            <person name="Ivanova N."/>
            <person name="Rohde M."/>
            <person name="Goker M."/>
            <person name="Detter J.C."/>
            <person name="Li W.J."/>
            <person name="Kyrpides N.C."/>
            <person name="Woyke T."/>
        </authorList>
    </citation>
    <scope>NUCLEOTIDE SEQUENCE [LARGE SCALE GENOMIC DNA]</scope>
    <source>
        <strain evidence="3 4">XMU15</strain>
    </source>
</reference>
<dbReference type="Proteomes" id="UP000004926">
    <property type="component" value="Chromosome"/>
</dbReference>
<feature type="compositionally biased region" description="Basic and acidic residues" evidence="1">
    <location>
        <begin position="196"/>
        <end position="210"/>
    </location>
</feature>
<evidence type="ECO:0000256" key="1">
    <source>
        <dbReference type="SAM" id="MobiDB-lite"/>
    </source>
</evidence>
<protein>
    <recommendedName>
        <fullName evidence="5">Lipoprotein</fullName>
    </recommendedName>
</protein>
<keyword evidence="2" id="KW-0732">Signal</keyword>
<sequence length="210" mass="22245">MRPRMTVLAAAVVTALAFPVTACGQQPTTQPRAQFDATIAGPGMSAEEIRRQDATTSWADGYCRAVSELVMSLSTMPDIDPSTPQQASRTSSELLGVMVGGLDRTIESLDRLEPAPSRPAEQVKAKAVANYKGIRKSALNAMRALDAARDAEASRAAIGSVRGPLERIGRVNLLEGFAGVPELSRASARAPACRQLTDKDPAPRFGDGVR</sequence>
<dbReference type="eggNOG" id="ENOG50340ZK">
    <property type="taxonomic scope" value="Bacteria"/>
</dbReference>
<dbReference type="RefSeq" id="WP_009156555.1">
    <property type="nucleotide sequence ID" value="NZ_CM001439.1"/>
</dbReference>
<dbReference type="STRING" id="882083.SacmaDRAFT_5008"/>
<proteinExistence type="predicted"/>
<evidence type="ECO:0000313" key="3">
    <source>
        <dbReference type="EMBL" id="EHR53177.1"/>
    </source>
</evidence>
<feature type="region of interest" description="Disordered" evidence="1">
    <location>
        <begin position="187"/>
        <end position="210"/>
    </location>
</feature>
<feature type="signal peptide" evidence="2">
    <location>
        <begin position="1"/>
        <end position="22"/>
    </location>
</feature>
<accession>H5X248</accession>
<dbReference type="AlphaFoldDB" id="H5X248"/>
<evidence type="ECO:0000256" key="2">
    <source>
        <dbReference type="SAM" id="SignalP"/>
    </source>
</evidence>
<evidence type="ECO:0000313" key="4">
    <source>
        <dbReference type="Proteomes" id="UP000004926"/>
    </source>
</evidence>
<dbReference type="EMBL" id="CM001439">
    <property type="protein sequence ID" value="EHR53177.1"/>
    <property type="molecule type" value="Genomic_DNA"/>
</dbReference>
<organism evidence="3 4">
    <name type="scientific">Saccharomonospora marina XMU15</name>
    <dbReference type="NCBI Taxonomy" id="882083"/>
    <lineage>
        <taxon>Bacteria</taxon>
        <taxon>Bacillati</taxon>
        <taxon>Actinomycetota</taxon>
        <taxon>Actinomycetes</taxon>
        <taxon>Pseudonocardiales</taxon>
        <taxon>Pseudonocardiaceae</taxon>
        <taxon>Saccharomonospora</taxon>
    </lineage>
</organism>
<dbReference type="HOGENOM" id="CLU_115411_0_0_11"/>